<evidence type="ECO:0000256" key="1">
    <source>
        <dbReference type="SAM" id="MobiDB-lite"/>
    </source>
</evidence>
<dbReference type="EMBL" id="JABEYB010000008">
    <property type="protein sequence ID" value="NNU76728.1"/>
    <property type="molecule type" value="Genomic_DNA"/>
</dbReference>
<dbReference type="AlphaFoldDB" id="A0A7Y3SXB6"/>
<proteinExistence type="predicted"/>
<feature type="compositionally biased region" description="Basic residues" evidence="1">
    <location>
        <begin position="1"/>
        <end position="11"/>
    </location>
</feature>
<name>A0A7Y3SXB6_9CLOT</name>
<comment type="caution">
    <text evidence="2">The sequence shown here is derived from an EMBL/GenBank/DDBJ whole genome shotgun (WGS) entry which is preliminary data.</text>
</comment>
<evidence type="ECO:0000313" key="2">
    <source>
        <dbReference type="EMBL" id="NNU76728.1"/>
    </source>
</evidence>
<feature type="region of interest" description="Disordered" evidence="1">
    <location>
        <begin position="1"/>
        <end position="25"/>
    </location>
</feature>
<reference evidence="2 3" key="1">
    <citation type="submission" date="2020-05" db="EMBL/GenBank/DDBJ databases">
        <title>Complete genome of Clostridium estertheticum subspecies estertheticum, isolated from Vacuum packed lamb meat from New Zealand imported to Switzerland.</title>
        <authorList>
            <person name="Wambui J."/>
            <person name="Stevens M.J.A."/>
            <person name="Stephan R."/>
        </authorList>
    </citation>
    <scope>NUCLEOTIDE SEQUENCE [LARGE SCALE GENOMIC DNA]</scope>
    <source>
        <strain evidence="2 3">CEST001</strain>
    </source>
</reference>
<sequence>MKKIHLPKKPPMHGIKPETTDTISKPNIGLTNSSLASMTLVVSKLKNTIIV</sequence>
<protein>
    <submittedName>
        <fullName evidence="2">Uncharacterized protein</fullName>
    </submittedName>
</protein>
<gene>
    <name evidence="2" type="ORF">HLQ16_12360</name>
</gene>
<evidence type="ECO:0000313" key="3">
    <source>
        <dbReference type="Proteomes" id="UP000531659"/>
    </source>
</evidence>
<organism evidence="2 3">
    <name type="scientific">Clostridium estertheticum</name>
    <dbReference type="NCBI Taxonomy" id="238834"/>
    <lineage>
        <taxon>Bacteria</taxon>
        <taxon>Bacillati</taxon>
        <taxon>Bacillota</taxon>
        <taxon>Clostridia</taxon>
        <taxon>Eubacteriales</taxon>
        <taxon>Clostridiaceae</taxon>
        <taxon>Clostridium</taxon>
    </lineage>
</organism>
<accession>A0A7Y3SXB6</accession>
<dbReference type="Proteomes" id="UP000531659">
    <property type="component" value="Unassembled WGS sequence"/>
</dbReference>
<dbReference type="RefSeq" id="WP_171297424.1">
    <property type="nucleotide sequence ID" value="NZ_CP077615.1"/>
</dbReference>
<dbReference type="GeneID" id="83592597"/>